<dbReference type="PROSITE" id="PS51257">
    <property type="entry name" value="PROKAR_LIPOPROTEIN"/>
    <property type="match status" value="1"/>
</dbReference>
<keyword evidence="2" id="KW-1185">Reference proteome</keyword>
<proteinExistence type="predicted"/>
<comment type="caution">
    <text evidence="1">The sequence shown here is derived from an EMBL/GenBank/DDBJ whole genome shotgun (WGS) entry which is preliminary data.</text>
</comment>
<protein>
    <recommendedName>
        <fullName evidence="3">Septum formation inhibitor Maf</fullName>
    </recommendedName>
</protein>
<evidence type="ECO:0008006" key="3">
    <source>
        <dbReference type="Google" id="ProtNLM"/>
    </source>
</evidence>
<organism evidence="1 2">
    <name type="scientific">Muriicola marianensis</name>
    <dbReference type="NCBI Taxonomy" id="1324801"/>
    <lineage>
        <taxon>Bacteria</taxon>
        <taxon>Pseudomonadati</taxon>
        <taxon>Bacteroidota</taxon>
        <taxon>Flavobacteriia</taxon>
        <taxon>Flavobacteriales</taxon>
        <taxon>Flavobacteriaceae</taxon>
        <taxon>Muriicola</taxon>
    </lineage>
</organism>
<dbReference type="EMBL" id="BMFH01000001">
    <property type="protein sequence ID" value="GGD40471.1"/>
    <property type="molecule type" value="Genomic_DNA"/>
</dbReference>
<gene>
    <name evidence="1" type="ORF">GCM10011361_04520</name>
</gene>
<dbReference type="Proteomes" id="UP000625780">
    <property type="component" value="Unassembled WGS sequence"/>
</dbReference>
<reference evidence="2" key="1">
    <citation type="journal article" date="2019" name="Int. J. Syst. Evol. Microbiol.">
        <title>The Global Catalogue of Microorganisms (GCM) 10K type strain sequencing project: providing services to taxonomists for standard genome sequencing and annotation.</title>
        <authorList>
            <consortium name="The Broad Institute Genomics Platform"/>
            <consortium name="The Broad Institute Genome Sequencing Center for Infectious Disease"/>
            <person name="Wu L."/>
            <person name="Ma J."/>
        </authorList>
    </citation>
    <scope>NUCLEOTIDE SEQUENCE [LARGE SCALE GENOMIC DNA]</scope>
    <source>
        <strain evidence="2">CGMCC 1.12606</strain>
    </source>
</reference>
<name>A0ABQ1QQ92_9FLAO</name>
<accession>A0ABQ1QQ92</accession>
<sequence>MGTFAKNLTMTPIITRISLIFLSLLIGLSSCRKVEKDAVSEDKQDITQKADPKPLTKSFKDYWYAGEAEITSYELEQARYGQIHPGKAVLIFVTEPFNPDKQVKADQSSPTNVSVLKLNATKNFLTGIYPYSVMSSTFYPVGDNQHAIKVTSSIQEWCGQVFAQLNNRDQFEIRSFSYFESEGDQDLQLDKAPLENEIWTQIRIRPESLPTGEISMIPSFEYLRLMHKPVMAYRAEARLEQDQGNNTYILTYPELKRELVIRFSETFPYSIESWEETYPSGFGPSTEVLTTKARKIKSLKTPYWRQNGNEDVSLRDTLGI</sequence>
<evidence type="ECO:0000313" key="2">
    <source>
        <dbReference type="Proteomes" id="UP000625780"/>
    </source>
</evidence>
<evidence type="ECO:0000313" key="1">
    <source>
        <dbReference type="EMBL" id="GGD40471.1"/>
    </source>
</evidence>